<protein>
    <submittedName>
        <fullName evidence="9">Histone-lysine N-methyltransferase ATX1</fullName>
    </submittedName>
</protein>
<keyword evidence="9" id="KW-0489">Methyltransferase</keyword>
<organism evidence="9 10">
    <name type="scientific">Apostasia shenzhenica</name>
    <dbReference type="NCBI Taxonomy" id="1088818"/>
    <lineage>
        <taxon>Eukaryota</taxon>
        <taxon>Viridiplantae</taxon>
        <taxon>Streptophyta</taxon>
        <taxon>Embryophyta</taxon>
        <taxon>Tracheophyta</taxon>
        <taxon>Spermatophyta</taxon>
        <taxon>Magnoliopsida</taxon>
        <taxon>Liliopsida</taxon>
        <taxon>Asparagales</taxon>
        <taxon>Orchidaceae</taxon>
        <taxon>Apostasioideae</taxon>
        <taxon>Apostasia</taxon>
    </lineage>
</organism>
<evidence type="ECO:0000259" key="6">
    <source>
        <dbReference type="PROSITE" id="PS50016"/>
    </source>
</evidence>
<dbReference type="Proteomes" id="UP000236161">
    <property type="component" value="Unassembled WGS sequence"/>
</dbReference>
<dbReference type="Gene3D" id="3.40.30.10">
    <property type="entry name" value="Glutaredoxin"/>
    <property type="match status" value="1"/>
</dbReference>
<name>A0A2I0AE10_9ASPA</name>
<feature type="domain" description="PHD-type" evidence="6">
    <location>
        <begin position="367"/>
        <end position="420"/>
    </location>
</feature>
<evidence type="ECO:0000256" key="4">
    <source>
        <dbReference type="PROSITE-ProRule" id="PRU00146"/>
    </source>
</evidence>
<reference evidence="9 10" key="1">
    <citation type="journal article" date="2017" name="Nature">
        <title>The Apostasia genome and the evolution of orchids.</title>
        <authorList>
            <person name="Zhang G.Q."/>
            <person name="Liu K.W."/>
            <person name="Li Z."/>
            <person name="Lohaus R."/>
            <person name="Hsiao Y.Y."/>
            <person name="Niu S.C."/>
            <person name="Wang J.Y."/>
            <person name="Lin Y.C."/>
            <person name="Xu Q."/>
            <person name="Chen L.J."/>
            <person name="Yoshida K."/>
            <person name="Fujiwara S."/>
            <person name="Wang Z.W."/>
            <person name="Zhang Y.Q."/>
            <person name="Mitsuda N."/>
            <person name="Wang M."/>
            <person name="Liu G.H."/>
            <person name="Pecoraro L."/>
            <person name="Huang H.X."/>
            <person name="Xiao X.J."/>
            <person name="Lin M."/>
            <person name="Wu X.Y."/>
            <person name="Wu W.L."/>
            <person name="Chen Y.Y."/>
            <person name="Chang S.B."/>
            <person name="Sakamoto S."/>
            <person name="Ohme-Takagi M."/>
            <person name="Yagi M."/>
            <person name="Zeng S.J."/>
            <person name="Shen C.Y."/>
            <person name="Yeh C.M."/>
            <person name="Luo Y.B."/>
            <person name="Tsai W.C."/>
            <person name="Van de Peer Y."/>
            <person name="Liu Z.J."/>
        </authorList>
    </citation>
    <scope>NUCLEOTIDE SEQUENCE [LARGE SCALE GENOMIC DNA]</scope>
    <source>
        <strain evidence="10">cv. Shenzhen</strain>
        <tissue evidence="9">Stem</tissue>
    </source>
</reference>
<accession>A0A2I0AE10</accession>
<dbReference type="SUPFAM" id="SSF54593">
    <property type="entry name" value="Glyoxalase/Bleomycin resistance protein/Dihydroxybiphenyl dioxygenase"/>
    <property type="match status" value="1"/>
</dbReference>
<dbReference type="InterPro" id="IPR004360">
    <property type="entry name" value="Glyas_Fos-R_dOase_dom"/>
</dbReference>
<evidence type="ECO:0000313" key="9">
    <source>
        <dbReference type="EMBL" id="PKA53787.1"/>
    </source>
</evidence>
<sequence>MAVPAAEGNNRRHPLPWLNLMVAEPFYLLHFLTFFSYFVARSSAVQDYSPYLSHHLLRREIQAILTFSVLTAVKFAREETWEAFIADTLFYAKGFLFAVALIIDHRFALWYLLAFIGELSLLTPLQLETLLAEGNTSRFWLVEFRALTSSECIRTSHIFPDLSNIYSNKNMSFGRVDIGHFSNAAESFGITLSGPLHSYILYENAVEVARFPDVNTESKGFMPTVTKVSRDLGAPRFEKNRRDMAAVPRSPFVLVAAVALIVGIVLPAAHSQAPAPTPFSDGAIRHMPPSKRLKLRHQKEKEGKHLPQNPIPSKCLPAKKRIELQLPAFEILLPAKKRVWVPHPFRPLDDDSIEISGEGVADEEDDGVICAVCRSTDGDPVDPIVFCDGCDLMVHASCYGSPLIQAIPEGDWFCLRCEREGKDEGVDFDCCLCPVKGGAVKPTTDGGQWAHVLCALLVPEVFFRHPEGRDGIDCSCVPKERKEMKCYLCRSNHGCGIQCSQPNCELGFHVSCGLGEGLCIEYNEAKGGGIVAGFCKDHTLLWQKACERIYISKPKLPLSVSRQSAVGGLKIHKTHLRIRAKPSGERELLVREADTAPSSEDIGIISIHHVGILCQNLDKSLNFYQNLLGLKINEARPHDKLPYRGAWLWVGDKMIHLMELPNPDPLTGRPEHGGRDRHVCIDIKNVTKLKEILDKAGKC</sequence>
<dbReference type="InterPro" id="IPR034732">
    <property type="entry name" value="EPHD"/>
</dbReference>
<dbReference type="Gene3D" id="3.10.180.10">
    <property type="entry name" value="2,3-Dihydroxybiphenyl 1,2-Dioxygenase, domain 1"/>
    <property type="match status" value="1"/>
</dbReference>
<dbReference type="GO" id="GO:0006357">
    <property type="term" value="P:regulation of transcription by RNA polymerase II"/>
    <property type="evidence" value="ECO:0007669"/>
    <property type="project" value="TreeGrafter"/>
</dbReference>
<dbReference type="InterPro" id="IPR037523">
    <property type="entry name" value="VOC_core"/>
</dbReference>
<keyword evidence="5" id="KW-0472">Membrane</keyword>
<evidence type="ECO:0000259" key="8">
    <source>
        <dbReference type="PROSITE" id="PS51819"/>
    </source>
</evidence>
<dbReference type="GO" id="GO:0032259">
    <property type="term" value="P:methylation"/>
    <property type="evidence" value="ECO:0007669"/>
    <property type="project" value="UniProtKB-KW"/>
</dbReference>
<keyword evidence="10" id="KW-1185">Reference proteome</keyword>
<dbReference type="InterPro" id="IPR011011">
    <property type="entry name" value="Znf_FYVE_PHD"/>
</dbReference>
<feature type="domain" description="PHD-type" evidence="7">
    <location>
        <begin position="427"/>
        <end position="539"/>
    </location>
</feature>
<dbReference type="PROSITE" id="PS50016">
    <property type="entry name" value="ZF_PHD_2"/>
    <property type="match status" value="1"/>
</dbReference>
<dbReference type="CDD" id="cd15492">
    <property type="entry name" value="PHD_BRPF_JADE_like"/>
    <property type="match status" value="1"/>
</dbReference>
<dbReference type="CDD" id="cd15571">
    <property type="entry name" value="ePHD"/>
    <property type="match status" value="1"/>
</dbReference>
<evidence type="ECO:0000256" key="5">
    <source>
        <dbReference type="SAM" id="Phobius"/>
    </source>
</evidence>
<dbReference type="Pfam" id="PF13831">
    <property type="entry name" value="PHD_2"/>
    <property type="match status" value="1"/>
</dbReference>
<dbReference type="SMART" id="SM00249">
    <property type="entry name" value="PHD"/>
    <property type="match status" value="2"/>
</dbReference>
<keyword evidence="9" id="KW-0808">Transferase</keyword>
<evidence type="ECO:0000256" key="1">
    <source>
        <dbReference type="ARBA" id="ARBA00022723"/>
    </source>
</evidence>
<dbReference type="Pfam" id="PF00903">
    <property type="entry name" value="Glyoxalase"/>
    <property type="match status" value="1"/>
</dbReference>
<dbReference type="PROSITE" id="PS51819">
    <property type="entry name" value="VOC"/>
    <property type="match status" value="1"/>
</dbReference>
<keyword evidence="5" id="KW-0812">Transmembrane</keyword>
<dbReference type="SUPFAM" id="SSF52833">
    <property type="entry name" value="Thioredoxin-like"/>
    <property type="match status" value="1"/>
</dbReference>
<dbReference type="PROSITE" id="PS51805">
    <property type="entry name" value="EPHD"/>
    <property type="match status" value="1"/>
</dbReference>
<dbReference type="GO" id="GO:0008168">
    <property type="term" value="F:methyltransferase activity"/>
    <property type="evidence" value="ECO:0007669"/>
    <property type="project" value="UniProtKB-KW"/>
</dbReference>
<keyword evidence="2 4" id="KW-0863">Zinc-finger</keyword>
<evidence type="ECO:0000256" key="2">
    <source>
        <dbReference type="ARBA" id="ARBA00022771"/>
    </source>
</evidence>
<dbReference type="Gene3D" id="3.30.40.10">
    <property type="entry name" value="Zinc/RING finger domain, C3HC4 (zinc finger)"/>
    <property type="match status" value="2"/>
</dbReference>
<keyword evidence="3" id="KW-0862">Zinc</keyword>
<dbReference type="OrthoDB" id="20839at2759"/>
<evidence type="ECO:0000313" key="10">
    <source>
        <dbReference type="Proteomes" id="UP000236161"/>
    </source>
</evidence>
<evidence type="ECO:0000259" key="7">
    <source>
        <dbReference type="PROSITE" id="PS51805"/>
    </source>
</evidence>
<dbReference type="AlphaFoldDB" id="A0A2I0AE10"/>
<dbReference type="Pfam" id="PF13832">
    <property type="entry name" value="zf-HC5HC2H_2"/>
    <property type="match status" value="1"/>
</dbReference>
<feature type="domain" description="VOC" evidence="8">
    <location>
        <begin position="606"/>
        <end position="699"/>
    </location>
</feature>
<dbReference type="InterPro" id="IPR029068">
    <property type="entry name" value="Glyas_Bleomycin-R_OHBP_Dase"/>
</dbReference>
<dbReference type="SUPFAM" id="SSF57903">
    <property type="entry name" value="FYVE/PHD zinc finger"/>
    <property type="match status" value="1"/>
</dbReference>
<dbReference type="PANTHER" id="PTHR13793">
    <property type="entry name" value="PHD FINGER PROTEINS"/>
    <property type="match status" value="1"/>
</dbReference>
<feature type="transmembrane region" description="Helical" evidence="5">
    <location>
        <begin position="251"/>
        <end position="269"/>
    </location>
</feature>
<dbReference type="STRING" id="1088818.A0A2I0AE10"/>
<dbReference type="InterPro" id="IPR019787">
    <property type="entry name" value="Znf_PHD-finger"/>
</dbReference>
<dbReference type="InterPro" id="IPR001965">
    <property type="entry name" value="Znf_PHD"/>
</dbReference>
<dbReference type="GO" id="GO:0008270">
    <property type="term" value="F:zinc ion binding"/>
    <property type="evidence" value="ECO:0007669"/>
    <property type="project" value="UniProtKB-KW"/>
</dbReference>
<feature type="transmembrane region" description="Helical" evidence="5">
    <location>
        <begin position="20"/>
        <end position="40"/>
    </location>
</feature>
<dbReference type="InterPro" id="IPR013083">
    <property type="entry name" value="Znf_RING/FYVE/PHD"/>
</dbReference>
<dbReference type="PANTHER" id="PTHR13793:SF148">
    <property type="entry name" value="RING_FYVE_PHD ZINC FINGER SUPERFAMILY PROTEIN"/>
    <property type="match status" value="1"/>
</dbReference>
<dbReference type="InterPro" id="IPR036249">
    <property type="entry name" value="Thioredoxin-like_sf"/>
</dbReference>
<dbReference type="EMBL" id="KZ451988">
    <property type="protein sequence ID" value="PKA53787.1"/>
    <property type="molecule type" value="Genomic_DNA"/>
</dbReference>
<proteinExistence type="predicted"/>
<evidence type="ECO:0000256" key="3">
    <source>
        <dbReference type="ARBA" id="ARBA00022833"/>
    </source>
</evidence>
<dbReference type="InterPro" id="IPR050701">
    <property type="entry name" value="Histone_Mod_Regulator"/>
</dbReference>
<gene>
    <name evidence="9" type="primary">ATX1</name>
    <name evidence="9" type="ORF">AXF42_Ash011266</name>
</gene>
<keyword evidence="1" id="KW-0479">Metal-binding</keyword>
<keyword evidence="5" id="KW-1133">Transmembrane helix</keyword>